<dbReference type="InterPro" id="IPR043502">
    <property type="entry name" value="DNA/RNA_pol_sf"/>
</dbReference>
<evidence type="ECO:0000313" key="2">
    <source>
        <dbReference type="EMBL" id="KAE8681343.1"/>
    </source>
</evidence>
<dbReference type="InterPro" id="IPR002156">
    <property type="entry name" value="RNaseH_domain"/>
</dbReference>
<gene>
    <name evidence="2" type="ORF">F3Y22_tig00111330pilonHSYRG00248</name>
</gene>
<dbReference type="Proteomes" id="UP000436088">
    <property type="component" value="Unassembled WGS sequence"/>
</dbReference>
<name>A0A6A2YPU0_HIBSY</name>
<dbReference type="SUPFAM" id="SSF56672">
    <property type="entry name" value="DNA/RNA polymerases"/>
    <property type="match status" value="1"/>
</dbReference>
<dbReference type="Gene3D" id="3.30.70.270">
    <property type="match status" value="1"/>
</dbReference>
<feature type="domain" description="Reverse transcriptase" evidence="1">
    <location>
        <begin position="128"/>
        <end position="307"/>
    </location>
</feature>
<sequence length="1033" mass="119804">MHIFPSFRFPNNNNVGTNDPNPEVDFESAICLGEFDECDTKEECNLPTELLRMVEREDKQILPHKETIEILNLGIEKDRKEVKIGTTLSTEARHNLIVLLQEYREQKLRRMQPEMLLKIKEEVKKQFDVGFVQVAKYPEWVANIVHVPKKDRKVRMCIDYRDLNKASPNDNFPLPHIDTLVDNTAGNNYFSFMDGFSGYNQIKMHPEDMEKTTFVTMWGTYCYKVMPFGLKNAGATYQRAMMTLFHDMMHKEIEVYVDDMIVKAQTESEHVEYLRKLFHRLRKFQLRLNPSKCTFGVISGKLLGFVVSRKGIVVDPDKLTDNCDPNFRLLRKNSPGAWDENCQIAFKKVKEYLSNSPILMSLILGKPLFLYLSIFENSIWCVMGQNDESGRKERAIYYLSKKFTDCEVRYPPIEKVCCALVWDTKTLRQYMLLARWHMLLSEFDIEYVNQKAIKGSAISDFLANRTDESYEPLNFDFSDEDLMALSLEEVNTSTDSSWKMYFDGESNALGHGIGAILISPDGSHYPFTSRLNFDCTNNMAEYEACICGEWETKDKKLMEYRKLILDLLEEFDEVTFHYVPREENQMADALATLASAFKVGGKSEMMSIDMQSYEYPAHCYQIEEVKDTKPWMAAGYVLDREVLYKKSHNQVLLRCIDAEEAKMIMEEIYGDKINVPLHSLHVMTSPWPFSMWGMDVIGQIHPKASNGHRFILVAIDYFTKWVEVASYAACEQFNIKHHNSTTYRPKMNDAVEAANKNIKRIVEKTIETYKDWHEKLSFALFAYRTSTGATPFSLAYGMEAVLPIEVEIPSLRVLTEVKLDDAEWVQSRYDQLNLIDERRLKAIYHGQIYQKQMIRAHDKKVLAEMDGPDLPHPINSDAVKKYFAYDENLKGHPKSKKKGKTFRRRGGWLSTNNFPVPEPISTSRRRILDLEQYNLLGFQLHDEGYPILMLNFTTKGPYTYTTSQRRVSYPNGLTQLHDIGVICNITTPKSSGQVPPSRRSILSQKTIQRPLVKSFELVFNFTTKDFVLRIFQF</sequence>
<dbReference type="Pfam" id="PF00078">
    <property type="entry name" value="RVT_1"/>
    <property type="match status" value="1"/>
</dbReference>
<dbReference type="GO" id="GO:0004523">
    <property type="term" value="F:RNA-DNA hybrid ribonuclease activity"/>
    <property type="evidence" value="ECO:0007669"/>
    <property type="project" value="InterPro"/>
</dbReference>
<dbReference type="Pfam" id="PF17919">
    <property type="entry name" value="RT_RNaseH_2"/>
    <property type="match status" value="1"/>
</dbReference>
<evidence type="ECO:0000313" key="3">
    <source>
        <dbReference type="Proteomes" id="UP000436088"/>
    </source>
</evidence>
<dbReference type="PROSITE" id="PS50878">
    <property type="entry name" value="RT_POL"/>
    <property type="match status" value="1"/>
</dbReference>
<dbReference type="GO" id="GO:0003676">
    <property type="term" value="F:nucleic acid binding"/>
    <property type="evidence" value="ECO:0007669"/>
    <property type="project" value="InterPro"/>
</dbReference>
<dbReference type="PANTHER" id="PTHR48475">
    <property type="entry name" value="RIBONUCLEASE H"/>
    <property type="match status" value="1"/>
</dbReference>
<dbReference type="InterPro" id="IPR000477">
    <property type="entry name" value="RT_dom"/>
</dbReference>
<dbReference type="InterPro" id="IPR012337">
    <property type="entry name" value="RNaseH-like_sf"/>
</dbReference>
<comment type="caution">
    <text evidence="2">The sequence shown here is derived from an EMBL/GenBank/DDBJ whole genome shotgun (WGS) entry which is preliminary data.</text>
</comment>
<proteinExistence type="predicted"/>
<dbReference type="CDD" id="cd01647">
    <property type="entry name" value="RT_LTR"/>
    <property type="match status" value="1"/>
</dbReference>
<dbReference type="Gene3D" id="3.30.420.10">
    <property type="entry name" value="Ribonuclease H-like superfamily/Ribonuclease H"/>
    <property type="match status" value="4"/>
</dbReference>
<dbReference type="EMBL" id="VEPZ02001308">
    <property type="protein sequence ID" value="KAE8681343.1"/>
    <property type="molecule type" value="Genomic_DNA"/>
</dbReference>
<reference evidence="2" key="1">
    <citation type="submission" date="2019-09" db="EMBL/GenBank/DDBJ databases">
        <title>Draft genome information of white flower Hibiscus syriacus.</title>
        <authorList>
            <person name="Kim Y.-M."/>
        </authorList>
    </citation>
    <scope>NUCLEOTIDE SEQUENCE [LARGE SCALE GENOMIC DNA]</scope>
    <source>
        <strain evidence="2">YM2019G1</strain>
    </source>
</reference>
<accession>A0A6A2YPU0</accession>
<protein>
    <recommendedName>
        <fullName evidence="1">Reverse transcriptase domain-containing protein</fullName>
    </recommendedName>
</protein>
<keyword evidence="3" id="KW-1185">Reference proteome</keyword>
<evidence type="ECO:0000259" key="1">
    <source>
        <dbReference type="PROSITE" id="PS50878"/>
    </source>
</evidence>
<dbReference type="InterPro" id="IPR043128">
    <property type="entry name" value="Rev_trsase/Diguanyl_cyclase"/>
</dbReference>
<dbReference type="Pfam" id="PF13456">
    <property type="entry name" value="RVT_3"/>
    <property type="match status" value="1"/>
</dbReference>
<dbReference type="PANTHER" id="PTHR48475:SF1">
    <property type="entry name" value="RNASE H TYPE-1 DOMAIN-CONTAINING PROTEIN"/>
    <property type="match status" value="1"/>
</dbReference>
<dbReference type="SUPFAM" id="SSF53098">
    <property type="entry name" value="Ribonuclease H-like"/>
    <property type="match status" value="2"/>
</dbReference>
<dbReference type="InterPro" id="IPR041577">
    <property type="entry name" value="RT_RNaseH_2"/>
</dbReference>
<dbReference type="CDD" id="cd09279">
    <property type="entry name" value="RNase_HI_like"/>
    <property type="match status" value="1"/>
</dbReference>
<dbReference type="Gene3D" id="3.10.10.10">
    <property type="entry name" value="HIV Type 1 Reverse Transcriptase, subunit A, domain 1"/>
    <property type="match status" value="1"/>
</dbReference>
<dbReference type="AlphaFoldDB" id="A0A6A2YPU0"/>
<dbReference type="InterPro" id="IPR036397">
    <property type="entry name" value="RNaseH_sf"/>
</dbReference>
<organism evidence="2 3">
    <name type="scientific">Hibiscus syriacus</name>
    <name type="common">Rose of Sharon</name>
    <dbReference type="NCBI Taxonomy" id="106335"/>
    <lineage>
        <taxon>Eukaryota</taxon>
        <taxon>Viridiplantae</taxon>
        <taxon>Streptophyta</taxon>
        <taxon>Embryophyta</taxon>
        <taxon>Tracheophyta</taxon>
        <taxon>Spermatophyta</taxon>
        <taxon>Magnoliopsida</taxon>
        <taxon>eudicotyledons</taxon>
        <taxon>Gunneridae</taxon>
        <taxon>Pentapetalae</taxon>
        <taxon>rosids</taxon>
        <taxon>malvids</taxon>
        <taxon>Malvales</taxon>
        <taxon>Malvaceae</taxon>
        <taxon>Malvoideae</taxon>
        <taxon>Hibiscus</taxon>
    </lineage>
</organism>